<dbReference type="InterPro" id="IPR050503">
    <property type="entry name" value="cAMP-dep_PK_reg_su-like"/>
</dbReference>
<dbReference type="KEGG" id="asip:AQUSIP_09850"/>
<proteinExistence type="predicted"/>
<dbReference type="InterPro" id="IPR018490">
    <property type="entry name" value="cNMP-bd_dom_sf"/>
</dbReference>
<keyword evidence="3" id="KW-1185">Reference proteome</keyword>
<dbReference type="OrthoDB" id="5634351at2"/>
<dbReference type="CDD" id="cd00038">
    <property type="entry name" value="CAP_ED"/>
    <property type="match status" value="1"/>
</dbReference>
<dbReference type="InterPro" id="IPR014710">
    <property type="entry name" value="RmlC-like_jellyroll"/>
</dbReference>
<organism evidence="2 3">
    <name type="scientific">Aquicella siphonis</name>
    <dbReference type="NCBI Taxonomy" id="254247"/>
    <lineage>
        <taxon>Bacteria</taxon>
        <taxon>Pseudomonadati</taxon>
        <taxon>Pseudomonadota</taxon>
        <taxon>Gammaproteobacteria</taxon>
        <taxon>Legionellales</taxon>
        <taxon>Coxiellaceae</taxon>
        <taxon>Aquicella</taxon>
    </lineage>
</organism>
<dbReference type="GO" id="GO:0005829">
    <property type="term" value="C:cytosol"/>
    <property type="evidence" value="ECO:0007669"/>
    <property type="project" value="TreeGrafter"/>
</dbReference>
<dbReference type="InterPro" id="IPR000595">
    <property type="entry name" value="cNMP-bd_dom"/>
</dbReference>
<name>A0A5E4PGD0_9COXI</name>
<evidence type="ECO:0000313" key="3">
    <source>
        <dbReference type="Proteomes" id="UP000324194"/>
    </source>
</evidence>
<feature type="domain" description="Cyclic nucleotide-binding" evidence="1">
    <location>
        <begin position="19"/>
        <end position="124"/>
    </location>
</feature>
<dbReference type="Proteomes" id="UP000324194">
    <property type="component" value="Chromosome 1"/>
</dbReference>
<evidence type="ECO:0000259" key="1">
    <source>
        <dbReference type="PROSITE" id="PS50042"/>
    </source>
</evidence>
<accession>A0A5E4PGD0</accession>
<dbReference type="Gene3D" id="2.60.120.10">
    <property type="entry name" value="Jelly Rolls"/>
    <property type="match status" value="1"/>
</dbReference>
<dbReference type="Pfam" id="PF00027">
    <property type="entry name" value="cNMP_binding"/>
    <property type="match status" value="1"/>
</dbReference>
<protein>
    <submittedName>
        <fullName evidence="2">Putative NTE family protein</fullName>
    </submittedName>
</protein>
<gene>
    <name evidence="2" type="ORF">AQUSIP_09850</name>
</gene>
<dbReference type="PROSITE" id="PS50042">
    <property type="entry name" value="CNMP_BINDING_3"/>
    <property type="match status" value="1"/>
</dbReference>
<dbReference type="RefSeq" id="WP_148338980.1">
    <property type="nucleotide sequence ID" value="NZ_LR699119.1"/>
</dbReference>
<dbReference type="EMBL" id="LR699119">
    <property type="protein sequence ID" value="VVC75695.1"/>
    <property type="molecule type" value="Genomic_DNA"/>
</dbReference>
<dbReference type="SUPFAM" id="SSF51206">
    <property type="entry name" value="cAMP-binding domain-like"/>
    <property type="match status" value="1"/>
</dbReference>
<evidence type="ECO:0000313" key="2">
    <source>
        <dbReference type="EMBL" id="VVC75695.1"/>
    </source>
</evidence>
<sequence length="150" mass="16334">MDESADLTLRIQLVKKQPVFSQLTDKETEELASLFSEKKVASEQTIVKEGDPVDSIYLIASGTADVRHVTIKDNAPVVNSVAILSSGDAIGLNETGFYSISGKRTATVVAMTDMVLYRLSVAAFHGFALAHSHVSDIMHKHAENILNEKF</sequence>
<dbReference type="PANTHER" id="PTHR11635">
    <property type="entry name" value="CAMP-DEPENDENT PROTEIN KINASE REGULATORY CHAIN"/>
    <property type="match status" value="1"/>
</dbReference>
<dbReference type="PANTHER" id="PTHR11635:SF152">
    <property type="entry name" value="CAMP-DEPENDENT PROTEIN KINASE TYPE I REGULATORY SUBUNIT-RELATED"/>
    <property type="match status" value="1"/>
</dbReference>
<dbReference type="AlphaFoldDB" id="A0A5E4PGD0"/>
<dbReference type="SMART" id="SM00100">
    <property type="entry name" value="cNMP"/>
    <property type="match status" value="1"/>
</dbReference>
<dbReference type="GO" id="GO:0005952">
    <property type="term" value="C:cAMP-dependent protein kinase complex"/>
    <property type="evidence" value="ECO:0007669"/>
    <property type="project" value="InterPro"/>
</dbReference>
<reference evidence="2 3" key="1">
    <citation type="submission" date="2019-08" db="EMBL/GenBank/DDBJ databases">
        <authorList>
            <person name="Guy L."/>
        </authorList>
    </citation>
    <scope>NUCLEOTIDE SEQUENCE [LARGE SCALE GENOMIC DNA]</scope>
    <source>
        <strain evidence="2 3">SGT-108</strain>
    </source>
</reference>